<dbReference type="PROSITE" id="PS50231">
    <property type="entry name" value="RICIN_B_LECTIN"/>
    <property type="match status" value="1"/>
</dbReference>
<comment type="caution">
    <text evidence="2">The sequence shown here is derived from an EMBL/GenBank/DDBJ whole genome shotgun (WGS) entry which is preliminary data.</text>
</comment>
<dbReference type="EMBL" id="JABMIG020000081">
    <property type="protein sequence ID" value="KAL3794404.1"/>
    <property type="molecule type" value="Genomic_DNA"/>
</dbReference>
<dbReference type="AlphaFoldDB" id="A0ABD3Q370"/>
<sequence>MSQANSTRQKGLCAVGGFVVCVSAVAAVVASYDTLRPADSKESSTSLRGSSGRPSSFLPNTGPGSNSSVGGEAQLHGNSNVSSSSTSSADVINVIPQNVTSTADHFVVDPNSNDVAELISSIKAVMHHNNSVPSPAPSSPGNTSFPTYSPTSDVEFPTFSPTSFNDVPQKTLPIKRSMEGSFRLKLYWEEGYFWQEKTDERWWCMSCGENGVCEVDTKMQLRDCKVKDDNLDALFSVTSYGDAGDQFRLANTDLCLQKMGGSRAIKLKPCRKATRKNLSLQLFKGFNPDEKFDLRPSSYTDRCLSNHHHPKAKEVIYAETCEKAYRPDTGYWVAY</sequence>
<protein>
    <recommendedName>
        <fullName evidence="4">Ricin B lectin domain-containing protein</fullName>
    </recommendedName>
</protein>
<dbReference type="Proteomes" id="UP001516023">
    <property type="component" value="Unassembled WGS sequence"/>
</dbReference>
<evidence type="ECO:0008006" key="4">
    <source>
        <dbReference type="Google" id="ProtNLM"/>
    </source>
</evidence>
<evidence type="ECO:0000313" key="2">
    <source>
        <dbReference type="EMBL" id="KAL3794404.1"/>
    </source>
</evidence>
<name>A0ABD3Q370_9STRA</name>
<accession>A0ABD3Q370</accession>
<evidence type="ECO:0000313" key="3">
    <source>
        <dbReference type="Proteomes" id="UP001516023"/>
    </source>
</evidence>
<keyword evidence="3" id="KW-1185">Reference proteome</keyword>
<gene>
    <name evidence="2" type="ORF">HJC23_012941</name>
</gene>
<feature type="compositionally biased region" description="Low complexity" evidence="1">
    <location>
        <begin position="78"/>
        <end position="87"/>
    </location>
</feature>
<reference evidence="2 3" key="1">
    <citation type="journal article" date="2020" name="G3 (Bethesda)">
        <title>Improved Reference Genome for Cyclotella cryptica CCMP332, a Model for Cell Wall Morphogenesis, Salinity Adaptation, and Lipid Production in Diatoms (Bacillariophyta).</title>
        <authorList>
            <person name="Roberts W.R."/>
            <person name="Downey K.M."/>
            <person name="Ruck E.C."/>
            <person name="Traller J.C."/>
            <person name="Alverson A.J."/>
        </authorList>
    </citation>
    <scope>NUCLEOTIDE SEQUENCE [LARGE SCALE GENOMIC DNA]</scope>
    <source>
        <strain evidence="2 3">CCMP332</strain>
    </source>
</reference>
<feature type="compositionally biased region" description="Polar residues" evidence="1">
    <location>
        <begin position="43"/>
        <end position="69"/>
    </location>
</feature>
<feature type="region of interest" description="Disordered" evidence="1">
    <location>
        <begin position="37"/>
        <end position="87"/>
    </location>
</feature>
<evidence type="ECO:0000256" key="1">
    <source>
        <dbReference type="SAM" id="MobiDB-lite"/>
    </source>
</evidence>
<organism evidence="2 3">
    <name type="scientific">Cyclotella cryptica</name>
    <dbReference type="NCBI Taxonomy" id="29204"/>
    <lineage>
        <taxon>Eukaryota</taxon>
        <taxon>Sar</taxon>
        <taxon>Stramenopiles</taxon>
        <taxon>Ochrophyta</taxon>
        <taxon>Bacillariophyta</taxon>
        <taxon>Coscinodiscophyceae</taxon>
        <taxon>Thalassiosirophycidae</taxon>
        <taxon>Stephanodiscales</taxon>
        <taxon>Stephanodiscaceae</taxon>
        <taxon>Cyclotella</taxon>
    </lineage>
</organism>
<proteinExistence type="predicted"/>